<evidence type="ECO:0000313" key="1">
    <source>
        <dbReference type="EMBL" id="KAJ3554507.1"/>
    </source>
</evidence>
<dbReference type="EMBL" id="JANHOG010000424">
    <property type="protein sequence ID" value="KAJ3554507.1"/>
    <property type="molecule type" value="Genomic_DNA"/>
</dbReference>
<name>A0ACC1T6X0_9APHY</name>
<sequence>MPLRTTEIRLPHVLICGSDITSSDAVLPLWEQITMALAKSYPHEIQIDVYARLAPHRDVASIKQRLTRVSPDINCDFLTTTMHGDHVPLKPYHTHVIFCGLKPHRTIPPEITAVYIPTATLPPHASFPFDRLGYRGFVVLRETYAPVLRLRIAKHERHGDAEKADTALAQLQGSEAQGHRLRFLWRNMSRPFILLTRSLVCFVLSLYMAYMNGIYYLMSATFPALFQNRYGFSPGITGLCYIGLGLGFLAATFFGAYNADKIYHALSSRNGGQGKPEYRIPALIFGSLFVPLVRLVCSSQDSLDNAYYWFDDLRFRHDDNFLYLVDTFAFAASALAASSVFRSMLGFAFPLFGQQMYNALGYGGGNSLLAGLAIVLGIPFPVWLYFYGEHLRQRSTLKL</sequence>
<keyword evidence="2" id="KW-1185">Reference proteome</keyword>
<dbReference type="Proteomes" id="UP001148662">
    <property type="component" value="Unassembled WGS sequence"/>
</dbReference>
<protein>
    <submittedName>
        <fullName evidence="1">Uncharacterized protein</fullName>
    </submittedName>
</protein>
<proteinExistence type="predicted"/>
<organism evidence="1 2">
    <name type="scientific">Phlebia brevispora</name>
    <dbReference type="NCBI Taxonomy" id="194682"/>
    <lineage>
        <taxon>Eukaryota</taxon>
        <taxon>Fungi</taxon>
        <taxon>Dikarya</taxon>
        <taxon>Basidiomycota</taxon>
        <taxon>Agaricomycotina</taxon>
        <taxon>Agaricomycetes</taxon>
        <taxon>Polyporales</taxon>
        <taxon>Meruliaceae</taxon>
        <taxon>Phlebia</taxon>
    </lineage>
</organism>
<accession>A0ACC1T6X0</accession>
<reference evidence="1" key="1">
    <citation type="submission" date="2022-07" db="EMBL/GenBank/DDBJ databases">
        <title>Genome Sequence of Phlebia brevispora.</title>
        <authorList>
            <person name="Buettner E."/>
        </authorList>
    </citation>
    <scope>NUCLEOTIDE SEQUENCE</scope>
    <source>
        <strain evidence="1">MPL23</strain>
    </source>
</reference>
<evidence type="ECO:0000313" key="2">
    <source>
        <dbReference type="Proteomes" id="UP001148662"/>
    </source>
</evidence>
<comment type="caution">
    <text evidence="1">The sequence shown here is derived from an EMBL/GenBank/DDBJ whole genome shotgun (WGS) entry which is preliminary data.</text>
</comment>
<gene>
    <name evidence="1" type="ORF">NM688_g3075</name>
</gene>